<evidence type="ECO:0000313" key="3">
    <source>
        <dbReference type="Proteomes" id="UP001150924"/>
    </source>
</evidence>
<proteinExistence type="predicted"/>
<name>A0A9X3EI25_9BACT</name>
<reference evidence="2" key="1">
    <citation type="submission" date="2022-11" db="EMBL/GenBank/DDBJ databases">
        <title>Minimal conservation of predation-associated metabolite biosynthetic gene clusters underscores biosynthetic potential of Myxococcota including descriptions for ten novel species: Archangium lansinium sp. nov., Myxococcus landrumus sp. nov., Nannocystis bai.</title>
        <authorList>
            <person name="Ahearne A."/>
            <person name="Stevens C."/>
            <person name="Phillips K."/>
        </authorList>
    </citation>
    <scope>NUCLEOTIDE SEQUENCE</scope>
    <source>
        <strain evidence="2">Na p29</strain>
    </source>
</reference>
<dbReference type="AlphaFoldDB" id="A0A9X3EI25"/>
<feature type="compositionally biased region" description="Basic residues" evidence="1">
    <location>
        <begin position="75"/>
        <end position="99"/>
    </location>
</feature>
<organism evidence="2 3">
    <name type="scientific">Nannocystis pusilla</name>
    <dbReference type="NCBI Taxonomy" id="889268"/>
    <lineage>
        <taxon>Bacteria</taxon>
        <taxon>Pseudomonadati</taxon>
        <taxon>Myxococcota</taxon>
        <taxon>Polyangia</taxon>
        <taxon>Nannocystales</taxon>
        <taxon>Nannocystaceae</taxon>
        <taxon>Nannocystis</taxon>
    </lineage>
</organism>
<feature type="region of interest" description="Disordered" evidence="1">
    <location>
        <begin position="74"/>
        <end position="99"/>
    </location>
</feature>
<dbReference type="RefSeq" id="WP_267766028.1">
    <property type="nucleotide sequence ID" value="NZ_JAPNKE010000002.1"/>
</dbReference>
<dbReference type="EMBL" id="JAPNKE010000002">
    <property type="protein sequence ID" value="MCY1004478.1"/>
    <property type="molecule type" value="Genomic_DNA"/>
</dbReference>
<keyword evidence="3" id="KW-1185">Reference proteome</keyword>
<comment type="caution">
    <text evidence="2">The sequence shown here is derived from an EMBL/GenBank/DDBJ whole genome shotgun (WGS) entry which is preliminary data.</text>
</comment>
<evidence type="ECO:0000256" key="1">
    <source>
        <dbReference type="SAM" id="MobiDB-lite"/>
    </source>
</evidence>
<dbReference type="Proteomes" id="UP001150924">
    <property type="component" value="Unassembled WGS sequence"/>
</dbReference>
<sequence>MFQHTTEALALHAGFAKDTILKWRALGLFDGIETSLTGGGKGKGVQLLWHADAMARVDEILALKSQGYNMERLQAKFRKRPAKKRKKAKKRKASKRATP</sequence>
<accession>A0A9X3EI25</accession>
<gene>
    <name evidence="2" type="ORF">OV079_02610</name>
</gene>
<evidence type="ECO:0000313" key="2">
    <source>
        <dbReference type="EMBL" id="MCY1004478.1"/>
    </source>
</evidence>
<protein>
    <submittedName>
        <fullName evidence="2">Uncharacterized protein</fullName>
    </submittedName>
</protein>